<feature type="coiled-coil region" evidence="1">
    <location>
        <begin position="550"/>
        <end position="642"/>
    </location>
</feature>
<feature type="coiled-coil region" evidence="1">
    <location>
        <begin position="102"/>
        <end position="129"/>
    </location>
</feature>
<dbReference type="EMBL" id="CAJZBQ010000010">
    <property type="protein sequence ID" value="CAG9313136.1"/>
    <property type="molecule type" value="Genomic_DNA"/>
</dbReference>
<protein>
    <submittedName>
        <fullName evidence="2">Uncharacterized protein</fullName>
    </submittedName>
</protein>
<keyword evidence="3" id="KW-1185">Reference proteome</keyword>
<name>A0AAU9IIU8_9CILI</name>
<comment type="caution">
    <text evidence="2">The sequence shown here is derived from an EMBL/GenBank/DDBJ whole genome shotgun (WGS) entry which is preliminary data.</text>
</comment>
<feature type="coiled-coil region" evidence="1">
    <location>
        <begin position="218"/>
        <end position="319"/>
    </location>
</feature>
<dbReference type="Proteomes" id="UP001162131">
    <property type="component" value="Unassembled WGS sequence"/>
</dbReference>
<evidence type="ECO:0000313" key="2">
    <source>
        <dbReference type="EMBL" id="CAG9313136.1"/>
    </source>
</evidence>
<evidence type="ECO:0000313" key="3">
    <source>
        <dbReference type="Proteomes" id="UP001162131"/>
    </source>
</evidence>
<dbReference type="AlphaFoldDB" id="A0AAU9IIU8"/>
<sequence>MLNSSERETNESLLRKSRSGSLFQTDNSWSIKKQELENSLKTLSMEKQDLLFRKESVEKMRSKALRITQKDASIEELRMLLEISHEQSKDYSNALTFERKSKQEMEEYLQSVKNRYDELEKFNKSLSTRISNKDKHISYCVSDLYKLKSKIEKIGNSAISTNIQMEIEGIIEKLSTDDYFNFEEKKTLKTPTKSAGKSFNFGDSNISNMSMSSNTESNAKLTEEISSLRRQLQETQELYHIVSEQLRERNDKGIRYDEEISVLRNKLQEARREYDTLTSQLVKQSTDRDFQHKNLLIEIEELKKKRNEQEIEVKKLETNYKTNISELETSLSTSRERFLQLLEDKSKLESDSLQMRAEKKELINQLQIKEMKINELSASIQGLSQELGLLKKHLNLDDVDIGQLRNLSQKTQNLEEQLEQAKQALSASKSREELMMQEIDDLSEKLEIYESCPTINSESVLKQLSQQISSIILSKDKAFAIDPKIKSLLKQVFGENCVRLMDNYEEIVKSVHQDKNQLKDRLLYEIELRAQCLIETQKSFDMILEYKGRDKDIENKRKQITEELKHIEKQISIEESAQNMYKVDSPTQNKQRNDFKLKDEVENLKGENEKLKSDINSYEKEQSQLNEELNKSTILIEQLKKKISKAMVNVNKDDLVGFLQCEAAALEETLTGNQNYFGNESFAEL</sequence>
<accession>A0AAU9IIU8</accession>
<proteinExistence type="predicted"/>
<keyword evidence="1" id="KW-0175">Coiled coil</keyword>
<feature type="coiled-coil region" evidence="1">
    <location>
        <begin position="345"/>
        <end position="431"/>
    </location>
</feature>
<organism evidence="2 3">
    <name type="scientific">Blepharisma stoltei</name>
    <dbReference type="NCBI Taxonomy" id="1481888"/>
    <lineage>
        <taxon>Eukaryota</taxon>
        <taxon>Sar</taxon>
        <taxon>Alveolata</taxon>
        <taxon>Ciliophora</taxon>
        <taxon>Postciliodesmatophora</taxon>
        <taxon>Heterotrichea</taxon>
        <taxon>Heterotrichida</taxon>
        <taxon>Blepharismidae</taxon>
        <taxon>Blepharisma</taxon>
    </lineage>
</organism>
<reference evidence="2" key="1">
    <citation type="submission" date="2021-09" db="EMBL/GenBank/DDBJ databases">
        <authorList>
            <consortium name="AG Swart"/>
            <person name="Singh M."/>
            <person name="Singh A."/>
            <person name="Seah K."/>
            <person name="Emmerich C."/>
        </authorList>
    </citation>
    <scope>NUCLEOTIDE SEQUENCE</scope>
    <source>
        <strain evidence="2">ATCC30299</strain>
    </source>
</reference>
<evidence type="ECO:0000256" key="1">
    <source>
        <dbReference type="SAM" id="Coils"/>
    </source>
</evidence>
<gene>
    <name evidence="2" type="ORF">BSTOLATCC_MIC8412</name>
</gene>